<protein>
    <submittedName>
        <fullName evidence="1">Uncharacterized protein</fullName>
    </submittedName>
</protein>
<dbReference type="Proteomes" id="UP000748531">
    <property type="component" value="Unassembled WGS sequence"/>
</dbReference>
<dbReference type="OrthoDB" id="6234391at2759"/>
<evidence type="ECO:0000313" key="2">
    <source>
        <dbReference type="Proteomes" id="UP000748531"/>
    </source>
</evidence>
<proteinExistence type="predicted"/>
<reference evidence="1" key="1">
    <citation type="submission" date="2019-05" db="EMBL/GenBank/DDBJ databases">
        <title>Annotation for the trematode Paragonimus heterotremus.</title>
        <authorList>
            <person name="Choi Y.-J."/>
        </authorList>
    </citation>
    <scope>NUCLEOTIDE SEQUENCE</scope>
    <source>
        <strain evidence="1">LC</strain>
    </source>
</reference>
<name>A0A8J4T4S7_9TREM</name>
<sequence>MRRHWSPTPVPQAMGQPIGDHANLIYAFSDTLRRFCESLWYSGLEYKRPTDEEILAKCGILFYKKPVPADIMFAFYYQLDNLFAMSKVIHTMRSITDWLDATENRAFQVLSVYEMHTQIPNFVDTLADHLKALKICDQLLQHLGSICHRVKPYAHQHKLTARAVIDYQATVSSFPLRANQSYSIRSNRNPHIWKLDPNHQPIPSLFLEASTEFGEQKMLKRLQDRFNEFLIMCHGRSRRQLYSRLSKQLEKNKKCATLPTMQACRNSPLSLSPLDGLYFARSPFPTKRWRSLYNAKVLYRQPTTLSCTASEDVTAPDTIRRMMIRLRQWLYQLPSPALLMSSPTEYHNPTKKNLFLVDGMDGDGDVVDDVYRWWSIAGFFVVNPMEIDRIVHEACFLKNLNDILQITVDISTERNNIEKNSRKHTLQRERTNPHQSHFTRVLIEELMSRLGEPFYHPRSGRFSYRWVQKSVDRSHSPSSPSITGTCLFSRSTETRSLSSSPHL</sequence>
<dbReference type="EMBL" id="LUCH01000710">
    <property type="protein sequence ID" value="KAF5404480.1"/>
    <property type="molecule type" value="Genomic_DNA"/>
</dbReference>
<accession>A0A8J4T4S7</accession>
<organism evidence="1 2">
    <name type="scientific">Paragonimus heterotremus</name>
    <dbReference type="NCBI Taxonomy" id="100268"/>
    <lineage>
        <taxon>Eukaryota</taxon>
        <taxon>Metazoa</taxon>
        <taxon>Spiralia</taxon>
        <taxon>Lophotrochozoa</taxon>
        <taxon>Platyhelminthes</taxon>
        <taxon>Trematoda</taxon>
        <taxon>Digenea</taxon>
        <taxon>Plagiorchiida</taxon>
        <taxon>Troglotremata</taxon>
        <taxon>Troglotrematidae</taxon>
        <taxon>Paragonimus</taxon>
    </lineage>
</organism>
<comment type="caution">
    <text evidence="1">The sequence shown here is derived from an EMBL/GenBank/DDBJ whole genome shotgun (WGS) entry which is preliminary data.</text>
</comment>
<dbReference type="AlphaFoldDB" id="A0A8J4T4S7"/>
<keyword evidence="2" id="KW-1185">Reference proteome</keyword>
<evidence type="ECO:0000313" key="1">
    <source>
        <dbReference type="EMBL" id="KAF5404480.1"/>
    </source>
</evidence>
<gene>
    <name evidence="1" type="ORF">PHET_02066</name>
</gene>